<feature type="transmembrane region" description="Helical" evidence="7">
    <location>
        <begin position="164"/>
        <end position="186"/>
    </location>
</feature>
<protein>
    <recommendedName>
        <fullName evidence="8">Rhodopsin domain-containing protein</fullName>
    </recommendedName>
</protein>
<dbReference type="EMBL" id="JAGMUV010000021">
    <property type="protein sequence ID" value="KAH7124599.1"/>
    <property type="molecule type" value="Genomic_DNA"/>
</dbReference>
<feature type="domain" description="Rhodopsin" evidence="8">
    <location>
        <begin position="69"/>
        <end position="298"/>
    </location>
</feature>
<comment type="subcellular location">
    <subcellularLocation>
        <location evidence="1">Membrane</location>
        <topology evidence="1">Multi-pass membrane protein</topology>
    </subcellularLocation>
</comment>
<feature type="region of interest" description="Disordered" evidence="6">
    <location>
        <begin position="329"/>
        <end position="352"/>
    </location>
</feature>
<dbReference type="AlphaFoldDB" id="A0A9P9DRM9"/>
<evidence type="ECO:0000259" key="8">
    <source>
        <dbReference type="Pfam" id="PF20684"/>
    </source>
</evidence>
<evidence type="ECO:0000256" key="6">
    <source>
        <dbReference type="SAM" id="MobiDB-lite"/>
    </source>
</evidence>
<dbReference type="Pfam" id="PF20684">
    <property type="entry name" value="Fung_rhodopsin"/>
    <property type="match status" value="1"/>
</dbReference>
<evidence type="ECO:0000256" key="4">
    <source>
        <dbReference type="ARBA" id="ARBA00023136"/>
    </source>
</evidence>
<name>A0A9P9DRM9_9HYPO</name>
<feature type="transmembrane region" description="Helical" evidence="7">
    <location>
        <begin position="128"/>
        <end position="152"/>
    </location>
</feature>
<evidence type="ECO:0000313" key="10">
    <source>
        <dbReference type="Proteomes" id="UP000738349"/>
    </source>
</evidence>
<feature type="compositionally biased region" description="Basic and acidic residues" evidence="6">
    <location>
        <begin position="330"/>
        <end position="352"/>
    </location>
</feature>
<organism evidence="9 10">
    <name type="scientific">Dactylonectria macrodidyma</name>
    <dbReference type="NCBI Taxonomy" id="307937"/>
    <lineage>
        <taxon>Eukaryota</taxon>
        <taxon>Fungi</taxon>
        <taxon>Dikarya</taxon>
        <taxon>Ascomycota</taxon>
        <taxon>Pezizomycotina</taxon>
        <taxon>Sordariomycetes</taxon>
        <taxon>Hypocreomycetidae</taxon>
        <taxon>Hypocreales</taxon>
        <taxon>Nectriaceae</taxon>
        <taxon>Dactylonectria</taxon>
    </lineage>
</organism>
<dbReference type="GO" id="GO:0016020">
    <property type="term" value="C:membrane"/>
    <property type="evidence" value="ECO:0007669"/>
    <property type="project" value="UniProtKB-SubCell"/>
</dbReference>
<evidence type="ECO:0000256" key="7">
    <source>
        <dbReference type="SAM" id="Phobius"/>
    </source>
</evidence>
<keyword evidence="2 7" id="KW-0812">Transmembrane</keyword>
<feature type="transmembrane region" description="Helical" evidence="7">
    <location>
        <begin position="51"/>
        <end position="73"/>
    </location>
</feature>
<evidence type="ECO:0000313" key="9">
    <source>
        <dbReference type="EMBL" id="KAH7124599.1"/>
    </source>
</evidence>
<feature type="transmembrane region" description="Helical" evidence="7">
    <location>
        <begin position="234"/>
        <end position="255"/>
    </location>
</feature>
<evidence type="ECO:0000256" key="5">
    <source>
        <dbReference type="ARBA" id="ARBA00038359"/>
    </source>
</evidence>
<dbReference type="PANTHER" id="PTHR33048">
    <property type="entry name" value="PTH11-LIKE INTEGRAL MEMBRANE PROTEIN (AFU_ORTHOLOGUE AFUA_5G11245)"/>
    <property type="match status" value="1"/>
</dbReference>
<feature type="transmembrane region" description="Helical" evidence="7">
    <location>
        <begin position="85"/>
        <end position="108"/>
    </location>
</feature>
<feature type="transmembrane region" description="Helical" evidence="7">
    <location>
        <begin position="198"/>
        <end position="222"/>
    </location>
</feature>
<comment type="similarity">
    <text evidence="5">Belongs to the SAT4 family.</text>
</comment>
<keyword evidence="10" id="KW-1185">Reference proteome</keyword>
<reference evidence="9" key="1">
    <citation type="journal article" date="2021" name="Nat. Commun.">
        <title>Genetic determinants of endophytism in the Arabidopsis root mycobiome.</title>
        <authorList>
            <person name="Mesny F."/>
            <person name="Miyauchi S."/>
            <person name="Thiergart T."/>
            <person name="Pickel B."/>
            <person name="Atanasova L."/>
            <person name="Karlsson M."/>
            <person name="Huettel B."/>
            <person name="Barry K.W."/>
            <person name="Haridas S."/>
            <person name="Chen C."/>
            <person name="Bauer D."/>
            <person name="Andreopoulos W."/>
            <person name="Pangilinan J."/>
            <person name="LaButti K."/>
            <person name="Riley R."/>
            <person name="Lipzen A."/>
            <person name="Clum A."/>
            <person name="Drula E."/>
            <person name="Henrissat B."/>
            <person name="Kohler A."/>
            <person name="Grigoriev I.V."/>
            <person name="Martin F.M."/>
            <person name="Hacquard S."/>
        </authorList>
    </citation>
    <scope>NUCLEOTIDE SEQUENCE</scope>
    <source>
        <strain evidence="9">MPI-CAGE-AT-0147</strain>
    </source>
</reference>
<keyword evidence="3 7" id="KW-1133">Transmembrane helix</keyword>
<gene>
    <name evidence="9" type="ORF">EDB81DRAFT_208899</name>
</gene>
<comment type="caution">
    <text evidence="9">The sequence shown here is derived from an EMBL/GenBank/DDBJ whole genome shotgun (WGS) entry which is preliminary data.</text>
</comment>
<dbReference type="InterPro" id="IPR049326">
    <property type="entry name" value="Rhodopsin_dom_fungi"/>
</dbReference>
<proteinExistence type="inferred from homology"/>
<dbReference type="Proteomes" id="UP000738349">
    <property type="component" value="Unassembled WGS sequence"/>
</dbReference>
<dbReference type="InterPro" id="IPR052337">
    <property type="entry name" value="SAT4-like"/>
</dbReference>
<dbReference type="OrthoDB" id="5342292at2759"/>
<sequence length="352" mass="38674">MAIATLSTTATLRASAAPTTSLAPPLATPQPTQVIGPPVGLFEHTGGRSEALVIAAILFPILSAPIIILRLWASKSILRKWHIDDTLTIISAIFAVLQSVFVVFQARLGAGDHIITMTPEGFSLLLKVGIWGGVPLYNLTTIFIKASVLMFYLRFSITAAFRIVTYAVIFVVVAYSIINIAATFALDCANNAACDQLFRVYIACAAINVLTDFAILLLPFWLLHPMRVRFARKVGIALILMAGGFVLGVSIYRLVITILVDEEADVTYGWGESIKWCLIESYSGLICASLPCLKAVFARYAPKFPSWWRLSESSSSREPRSLATIQTVEPRGHSETREMQEFRQRGIPEARH</sequence>
<dbReference type="PANTHER" id="PTHR33048:SF55">
    <property type="entry name" value="INTEGRAL MEMBRANE PROTEIN"/>
    <property type="match status" value="1"/>
</dbReference>
<keyword evidence="4 7" id="KW-0472">Membrane</keyword>
<evidence type="ECO:0000256" key="1">
    <source>
        <dbReference type="ARBA" id="ARBA00004141"/>
    </source>
</evidence>
<evidence type="ECO:0000256" key="2">
    <source>
        <dbReference type="ARBA" id="ARBA00022692"/>
    </source>
</evidence>
<accession>A0A9P9DRM9</accession>
<evidence type="ECO:0000256" key="3">
    <source>
        <dbReference type="ARBA" id="ARBA00022989"/>
    </source>
</evidence>